<dbReference type="Proteomes" id="UP000218811">
    <property type="component" value="Unassembled WGS sequence"/>
</dbReference>
<dbReference type="EMBL" id="KB468113">
    <property type="protein sequence ID" value="PCH40714.1"/>
    <property type="molecule type" value="Genomic_DNA"/>
</dbReference>
<dbReference type="InterPro" id="IPR051678">
    <property type="entry name" value="AGP_Transferase"/>
</dbReference>
<name>A0A2H3JVI1_WOLCO</name>
<feature type="domain" description="Aminoglycoside phosphotransferase" evidence="1">
    <location>
        <begin position="24"/>
        <end position="196"/>
    </location>
</feature>
<dbReference type="InterPro" id="IPR002575">
    <property type="entry name" value="Aminoglycoside_PTrfase"/>
</dbReference>
<dbReference type="AlphaFoldDB" id="A0A2H3JVI1"/>
<sequence length="232" mass="27071">MKCGDVNDSEPLAISLVRESTTIPVPAVRRYLTVNGNNAIVMDYILGQTLENCWGQLGFWRRLRVVWTIRRYIRQLQRVLVPGTPRSKQFPGRIGNEPQLCYGPMFSVYGGGPFASYDELTSWFMHKLDVNQRIKKTPVEDFTFDSSLPLVLTHLDLNPRNLMIDHDSYVWLIDWEHAGFYPQWFEYVAMLNGWEMLGRWRGWILGFMAGLYRRQTSFIAKISWAIETGHFL</sequence>
<evidence type="ECO:0000313" key="3">
    <source>
        <dbReference type="Proteomes" id="UP000218811"/>
    </source>
</evidence>
<accession>A0A2H3JVI1</accession>
<protein>
    <recommendedName>
        <fullName evidence="1">Aminoglycoside phosphotransferase domain-containing protein</fullName>
    </recommendedName>
</protein>
<keyword evidence="3" id="KW-1185">Reference proteome</keyword>
<dbReference type="InterPro" id="IPR011009">
    <property type="entry name" value="Kinase-like_dom_sf"/>
</dbReference>
<dbReference type="STRING" id="742152.A0A2H3JVI1"/>
<dbReference type="Pfam" id="PF01636">
    <property type="entry name" value="APH"/>
    <property type="match status" value="1"/>
</dbReference>
<gene>
    <name evidence="2" type="ORF">WOLCODRAFT_99149</name>
</gene>
<dbReference type="PANTHER" id="PTHR21310">
    <property type="entry name" value="AMINOGLYCOSIDE PHOSPHOTRANSFERASE-RELATED-RELATED"/>
    <property type="match status" value="1"/>
</dbReference>
<dbReference type="PANTHER" id="PTHR21310:SF39">
    <property type="entry name" value="AMINOGLYCOSIDE PHOSPHOTRANSFERASE DOMAIN-CONTAINING PROTEIN"/>
    <property type="match status" value="1"/>
</dbReference>
<dbReference type="OrthoDB" id="4177236at2759"/>
<dbReference type="OMA" id="YSALMIW"/>
<evidence type="ECO:0000259" key="1">
    <source>
        <dbReference type="Pfam" id="PF01636"/>
    </source>
</evidence>
<dbReference type="SUPFAM" id="SSF56112">
    <property type="entry name" value="Protein kinase-like (PK-like)"/>
    <property type="match status" value="1"/>
</dbReference>
<reference evidence="2 3" key="1">
    <citation type="journal article" date="2012" name="Science">
        <title>The Paleozoic origin of enzymatic lignin decomposition reconstructed from 31 fungal genomes.</title>
        <authorList>
            <person name="Floudas D."/>
            <person name="Binder M."/>
            <person name="Riley R."/>
            <person name="Barry K."/>
            <person name="Blanchette R.A."/>
            <person name="Henrissat B."/>
            <person name="Martinez A.T."/>
            <person name="Otillar R."/>
            <person name="Spatafora J.W."/>
            <person name="Yadav J.S."/>
            <person name="Aerts A."/>
            <person name="Benoit I."/>
            <person name="Boyd A."/>
            <person name="Carlson A."/>
            <person name="Copeland A."/>
            <person name="Coutinho P.M."/>
            <person name="de Vries R.P."/>
            <person name="Ferreira P."/>
            <person name="Findley K."/>
            <person name="Foster B."/>
            <person name="Gaskell J."/>
            <person name="Glotzer D."/>
            <person name="Gorecki P."/>
            <person name="Heitman J."/>
            <person name="Hesse C."/>
            <person name="Hori C."/>
            <person name="Igarashi K."/>
            <person name="Jurgens J.A."/>
            <person name="Kallen N."/>
            <person name="Kersten P."/>
            <person name="Kohler A."/>
            <person name="Kuees U."/>
            <person name="Kumar T.K.A."/>
            <person name="Kuo A."/>
            <person name="LaButti K."/>
            <person name="Larrondo L.F."/>
            <person name="Lindquist E."/>
            <person name="Ling A."/>
            <person name="Lombard V."/>
            <person name="Lucas S."/>
            <person name="Lundell T."/>
            <person name="Martin R."/>
            <person name="McLaughlin D.J."/>
            <person name="Morgenstern I."/>
            <person name="Morin E."/>
            <person name="Murat C."/>
            <person name="Nagy L.G."/>
            <person name="Nolan M."/>
            <person name="Ohm R.A."/>
            <person name="Patyshakuliyeva A."/>
            <person name="Rokas A."/>
            <person name="Ruiz-Duenas F.J."/>
            <person name="Sabat G."/>
            <person name="Salamov A."/>
            <person name="Samejima M."/>
            <person name="Schmutz J."/>
            <person name="Slot J.C."/>
            <person name="St John F."/>
            <person name="Stenlid J."/>
            <person name="Sun H."/>
            <person name="Sun S."/>
            <person name="Syed K."/>
            <person name="Tsang A."/>
            <person name="Wiebenga A."/>
            <person name="Young D."/>
            <person name="Pisabarro A."/>
            <person name="Eastwood D.C."/>
            <person name="Martin F."/>
            <person name="Cullen D."/>
            <person name="Grigoriev I.V."/>
            <person name="Hibbett D.S."/>
        </authorList>
    </citation>
    <scope>NUCLEOTIDE SEQUENCE [LARGE SCALE GENOMIC DNA]</scope>
    <source>
        <strain evidence="2 3">MD-104</strain>
    </source>
</reference>
<dbReference type="Gene3D" id="3.90.1200.10">
    <property type="match status" value="1"/>
</dbReference>
<proteinExistence type="predicted"/>
<organism evidence="2 3">
    <name type="scientific">Wolfiporia cocos (strain MD-104)</name>
    <name type="common">Brown rot fungus</name>
    <dbReference type="NCBI Taxonomy" id="742152"/>
    <lineage>
        <taxon>Eukaryota</taxon>
        <taxon>Fungi</taxon>
        <taxon>Dikarya</taxon>
        <taxon>Basidiomycota</taxon>
        <taxon>Agaricomycotina</taxon>
        <taxon>Agaricomycetes</taxon>
        <taxon>Polyporales</taxon>
        <taxon>Phaeolaceae</taxon>
        <taxon>Wolfiporia</taxon>
    </lineage>
</organism>
<evidence type="ECO:0000313" key="2">
    <source>
        <dbReference type="EMBL" id="PCH40714.1"/>
    </source>
</evidence>